<feature type="transmembrane region" description="Helical" evidence="5">
    <location>
        <begin position="266"/>
        <end position="287"/>
    </location>
</feature>
<reference evidence="8" key="1">
    <citation type="submission" date="2010-08" db="EMBL/GenBank/DDBJ databases">
        <authorList>
            <consortium name="Caenorhabditis japonica Sequencing Consortium"/>
            <person name="Wilson R.K."/>
        </authorList>
    </citation>
    <scope>NUCLEOTIDE SEQUENCE [LARGE SCALE GENOMIC DNA]</scope>
    <source>
        <strain evidence="8">DF5081</strain>
    </source>
</reference>
<sequence length="311" mass="34688">MSPPKQLGALSNNITLGVYILILVLQFFCATVNGLIILFFARSRSLHRNKHMRLVIFLSIGDFFLAVGELPYIIYMTINWDAKQMDYDPLYIMITAEPLPIQLKISATITVGIALGRNIAIFLPSIYRRMDQGDYANVILVIAILLASFDVALYWALTPLEHHINCGTIGCFVSDQFRYYWGISNMILGLMAVFLSCSIFWKIRTVQSKSSVTVMQSKQNSNRFAKANRTSTGILISSLLFLTAPSVCVGVVELTGFSIFKLVGPFYSACLLMSGVINGFIFIASNWDQCHLRPLKNHKVSIVASAVSAFR</sequence>
<feature type="domain" description="G-protein coupled receptors family 1 profile" evidence="6">
    <location>
        <begin position="32"/>
        <end position="282"/>
    </location>
</feature>
<evidence type="ECO:0000256" key="4">
    <source>
        <dbReference type="ARBA" id="ARBA00023136"/>
    </source>
</evidence>
<keyword evidence="8" id="KW-1185">Reference proteome</keyword>
<keyword evidence="2 5" id="KW-0812">Transmembrane</keyword>
<feature type="transmembrane region" description="Helical" evidence="5">
    <location>
        <begin position="16"/>
        <end position="41"/>
    </location>
</feature>
<dbReference type="EnsemblMetazoa" id="CJA07711.1">
    <property type="protein sequence ID" value="CJA07711.1"/>
    <property type="gene ID" value="WBGene00126915"/>
</dbReference>
<dbReference type="AlphaFoldDB" id="A0A8R1HSX8"/>
<proteinExistence type="predicted"/>
<evidence type="ECO:0000256" key="3">
    <source>
        <dbReference type="ARBA" id="ARBA00022989"/>
    </source>
</evidence>
<comment type="subcellular location">
    <subcellularLocation>
        <location evidence="1">Membrane</location>
    </subcellularLocation>
</comment>
<reference evidence="7" key="2">
    <citation type="submission" date="2022-06" db="UniProtKB">
        <authorList>
            <consortium name="EnsemblMetazoa"/>
        </authorList>
    </citation>
    <scope>IDENTIFICATION</scope>
    <source>
        <strain evidence="7">DF5081</strain>
    </source>
</reference>
<evidence type="ECO:0000256" key="1">
    <source>
        <dbReference type="ARBA" id="ARBA00004370"/>
    </source>
</evidence>
<evidence type="ECO:0000256" key="5">
    <source>
        <dbReference type="SAM" id="Phobius"/>
    </source>
</evidence>
<feature type="transmembrane region" description="Helical" evidence="5">
    <location>
        <begin position="233"/>
        <end position="260"/>
    </location>
</feature>
<evidence type="ECO:0000256" key="2">
    <source>
        <dbReference type="ARBA" id="ARBA00022692"/>
    </source>
</evidence>
<evidence type="ECO:0000259" key="6">
    <source>
        <dbReference type="PROSITE" id="PS50262"/>
    </source>
</evidence>
<name>A0A8R1HSX8_CAEJA</name>
<protein>
    <submittedName>
        <fullName evidence="7">G_PROTEIN_RECEP_F1_2 domain-containing protein</fullName>
    </submittedName>
</protein>
<dbReference type="Proteomes" id="UP000005237">
    <property type="component" value="Unassembled WGS sequence"/>
</dbReference>
<organism evidence="7 8">
    <name type="scientific">Caenorhabditis japonica</name>
    <dbReference type="NCBI Taxonomy" id="281687"/>
    <lineage>
        <taxon>Eukaryota</taxon>
        <taxon>Metazoa</taxon>
        <taxon>Ecdysozoa</taxon>
        <taxon>Nematoda</taxon>
        <taxon>Chromadorea</taxon>
        <taxon>Rhabditida</taxon>
        <taxon>Rhabditina</taxon>
        <taxon>Rhabditomorpha</taxon>
        <taxon>Rhabditoidea</taxon>
        <taxon>Rhabditidae</taxon>
        <taxon>Peloderinae</taxon>
        <taxon>Caenorhabditis</taxon>
    </lineage>
</organism>
<evidence type="ECO:0000313" key="7">
    <source>
        <dbReference type="EnsemblMetazoa" id="CJA07711.1"/>
    </source>
</evidence>
<dbReference type="Pfam" id="PF10316">
    <property type="entry name" value="7TM_GPCR_Srbc"/>
    <property type="match status" value="1"/>
</dbReference>
<accession>A0A8R1HSX8</accession>
<dbReference type="Gene3D" id="1.20.1070.10">
    <property type="entry name" value="Rhodopsin 7-helix transmembrane proteins"/>
    <property type="match status" value="1"/>
</dbReference>
<feature type="transmembrane region" description="Helical" evidence="5">
    <location>
        <begin position="53"/>
        <end position="75"/>
    </location>
</feature>
<evidence type="ECO:0000313" key="8">
    <source>
        <dbReference type="Proteomes" id="UP000005237"/>
    </source>
</evidence>
<feature type="transmembrane region" description="Helical" evidence="5">
    <location>
        <begin position="105"/>
        <end position="123"/>
    </location>
</feature>
<keyword evidence="3 5" id="KW-1133">Transmembrane helix</keyword>
<feature type="transmembrane region" description="Helical" evidence="5">
    <location>
        <begin position="135"/>
        <end position="157"/>
    </location>
</feature>
<dbReference type="GO" id="GO:0016020">
    <property type="term" value="C:membrane"/>
    <property type="evidence" value="ECO:0007669"/>
    <property type="project" value="UniProtKB-SubCell"/>
</dbReference>
<dbReference type="InterPro" id="IPR017452">
    <property type="entry name" value="GPCR_Rhodpsn_7TM"/>
</dbReference>
<dbReference type="PANTHER" id="PTHR46955:SF3">
    <property type="entry name" value="G_PROTEIN_RECEP_F1_2 DOMAIN-CONTAINING PROTEIN"/>
    <property type="match status" value="1"/>
</dbReference>
<dbReference type="InterPro" id="IPR052322">
    <property type="entry name" value="Mito_rRNA_Mtase_NSUN4"/>
</dbReference>
<dbReference type="InterPro" id="IPR019420">
    <property type="entry name" value="7TM_GPCR_serpentine_rcpt_Srbc"/>
</dbReference>
<dbReference type="PROSITE" id="PS50262">
    <property type="entry name" value="G_PROTEIN_RECEP_F1_2"/>
    <property type="match status" value="1"/>
</dbReference>
<feature type="transmembrane region" description="Helical" evidence="5">
    <location>
        <begin position="177"/>
        <end position="201"/>
    </location>
</feature>
<keyword evidence="4 5" id="KW-0472">Membrane</keyword>
<dbReference type="SUPFAM" id="SSF81321">
    <property type="entry name" value="Family A G protein-coupled receptor-like"/>
    <property type="match status" value="1"/>
</dbReference>
<dbReference type="PANTHER" id="PTHR46955">
    <property type="entry name" value="PROTEIN CBG01349-RELATED"/>
    <property type="match status" value="1"/>
</dbReference>